<evidence type="ECO:0000313" key="5">
    <source>
        <dbReference type="EMBL" id="PVH24729.1"/>
    </source>
</evidence>
<dbReference type="Pfam" id="PF00589">
    <property type="entry name" value="Phage_integrase"/>
    <property type="match status" value="1"/>
</dbReference>
<dbReference type="Proteomes" id="UP000245627">
    <property type="component" value="Unassembled WGS sequence"/>
</dbReference>
<feature type="domain" description="Tyr recombinase" evidence="4">
    <location>
        <begin position="223"/>
        <end position="400"/>
    </location>
</feature>
<dbReference type="SUPFAM" id="SSF56349">
    <property type="entry name" value="DNA breaking-rejoining enzymes"/>
    <property type="match status" value="1"/>
</dbReference>
<protein>
    <submittedName>
        <fullName evidence="5">Integrase</fullName>
    </submittedName>
</protein>
<dbReference type="GO" id="GO:0015074">
    <property type="term" value="P:DNA integration"/>
    <property type="evidence" value="ECO:0007669"/>
    <property type="project" value="InterPro"/>
</dbReference>
<dbReference type="Pfam" id="PF13102">
    <property type="entry name" value="Phage_int_SAM_5"/>
    <property type="match status" value="1"/>
</dbReference>
<evidence type="ECO:0000256" key="2">
    <source>
        <dbReference type="ARBA" id="ARBA00023125"/>
    </source>
</evidence>
<dbReference type="InterPro" id="IPR025269">
    <property type="entry name" value="SAM-like_dom"/>
</dbReference>
<dbReference type="GO" id="GO:0006310">
    <property type="term" value="P:DNA recombination"/>
    <property type="evidence" value="ECO:0007669"/>
    <property type="project" value="UniProtKB-KW"/>
</dbReference>
<evidence type="ECO:0000313" key="6">
    <source>
        <dbReference type="Proteomes" id="UP000245627"/>
    </source>
</evidence>
<dbReference type="InterPro" id="IPR010998">
    <property type="entry name" value="Integrase_recombinase_N"/>
</dbReference>
<reference evidence="5 6" key="1">
    <citation type="submission" date="2018-04" db="EMBL/GenBank/DDBJ databases">
        <title>Sphingobacterium cortibacter sp. nov.</title>
        <authorList>
            <person name="Li Y."/>
        </authorList>
    </citation>
    <scope>NUCLEOTIDE SEQUENCE [LARGE SCALE GENOMIC DNA]</scope>
    <source>
        <strain evidence="5 6">2c-3</strain>
    </source>
</reference>
<sequence length="407" mass="47388">MRSKSTFGIHFVVRSLKTEVDSKATVYVRIVVNGQRTEISLKSKVSIRDWDHVRGRAKGRREEIVSLNQHIERVRSLITDAYHQLVQEQSEVSIDTVKARFLGEEVEVFTIDKLIAYHSSTMSLRLAPGTIKNYTTTERYLREFILQYYGKKDYKLIDLSYRFIVDFETFLRNYKPKDHHQPLNNNGVMKHIERLRKLANLAVSLEWIPRDPFAQFKKHFERVERKSLSAYELQLLSDKTFSIKRLQQVLDMFLFSCYTGLSFIDLSGLSSSHIVQKDNRKKWIFINRTKTNEPVRIPLLPQALLLIEKYKDDVRALENNTVFPCISNQRMNGYLKEVAEICGIEKTLTFHIARHTFATTVTLSNGVPIESVSKMLGHTSIRTTQIYAKVIEQKIESDMEKLECSLT</sequence>
<dbReference type="Pfam" id="PF17293">
    <property type="entry name" value="Arm-DNA-bind_5"/>
    <property type="match status" value="1"/>
</dbReference>
<dbReference type="PROSITE" id="PS51898">
    <property type="entry name" value="TYR_RECOMBINASE"/>
    <property type="match status" value="1"/>
</dbReference>
<dbReference type="GO" id="GO:0003677">
    <property type="term" value="F:DNA binding"/>
    <property type="evidence" value="ECO:0007669"/>
    <property type="project" value="UniProtKB-KW"/>
</dbReference>
<keyword evidence="2" id="KW-0238">DNA-binding</keyword>
<proteinExistence type="inferred from homology"/>
<name>A0A2T8HH10_9SPHI</name>
<dbReference type="PANTHER" id="PTHR30349:SF64">
    <property type="entry name" value="PROPHAGE INTEGRASE INTD-RELATED"/>
    <property type="match status" value="1"/>
</dbReference>
<dbReference type="RefSeq" id="WP_116776113.1">
    <property type="nucleotide sequence ID" value="NZ_QDKG01000004.1"/>
</dbReference>
<dbReference type="InterPro" id="IPR013762">
    <property type="entry name" value="Integrase-like_cat_sf"/>
</dbReference>
<dbReference type="PANTHER" id="PTHR30349">
    <property type="entry name" value="PHAGE INTEGRASE-RELATED"/>
    <property type="match status" value="1"/>
</dbReference>
<dbReference type="AlphaFoldDB" id="A0A2T8HH10"/>
<evidence type="ECO:0000256" key="1">
    <source>
        <dbReference type="ARBA" id="ARBA00008857"/>
    </source>
</evidence>
<organism evidence="5 6">
    <name type="scientific">Sphingobacterium corticibacter</name>
    <dbReference type="NCBI Taxonomy" id="2171749"/>
    <lineage>
        <taxon>Bacteria</taxon>
        <taxon>Pseudomonadati</taxon>
        <taxon>Bacteroidota</taxon>
        <taxon>Sphingobacteriia</taxon>
        <taxon>Sphingobacteriales</taxon>
        <taxon>Sphingobacteriaceae</taxon>
        <taxon>Sphingobacterium</taxon>
    </lineage>
</organism>
<comment type="caution">
    <text evidence="5">The sequence shown here is derived from an EMBL/GenBank/DDBJ whole genome shotgun (WGS) entry which is preliminary data.</text>
</comment>
<accession>A0A2T8HH10</accession>
<dbReference type="InterPro" id="IPR002104">
    <property type="entry name" value="Integrase_catalytic"/>
</dbReference>
<keyword evidence="3" id="KW-0233">DNA recombination</keyword>
<dbReference type="InterPro" id="IPR011010">
    <property type="entry name" value="DNA_brk_join_enz"/>
</dbReference>
<dbReference type="InterPro" id="IPR035386">
    <property type="entry name" value="Arm-DNA-bind_5"/>
</dbReference>
<evidence type="ECO:0000256" key="3">
    <source>
        <dbReference type="ARBA" id="ARBA00023172"/>
    </source>
</evidence>
<keyword evidence="6" id="KW-1185">Reference proteome</keyword>
<dbReference type="Gene3D" id="1.10.150.130">
    <property type="match status" value="1"/>
</dbReference>
<dbReference type="EMBL" id="QDKG01000004">
    <property type="protein sequence ID" value="PVH24729.1"/>
    <property type="molecule type" value="Genomic_DNA"/>
</dbReference>
<dbReference type="Gene3D" id="1.10.443.10">
    <property type="entry name" value="Intergrase catalytic core"/>
    <property type="match status" value="1"/>
</dbReference>
<dbReference type="OrthoDB" id="892893at2"/>
<comment type="similarity">
    <text evidence="1">Belongs to the 'phage' integrase family.</text>
</comment>
<gene>
    <name evidence="5" type="ORF">DC487_11405</name>
</gene>
<evidence type="ECO:0000259" key="4">
    <source>
        <dbReference type="PROSITE" id="PS51898"/>
    </source>
</evidence>
<dbReference type="CDD" id="cd01185">
    <property type="entry name" value="INTN1_C_like"/>
    <property type="match status" value="1"/>
</dbReference>
<dbReference type="InterPro" id="IPR050090">
    <property type="entry name" value="Tyrosine_recombinase_XerCD"/>
</dbReference>